<protein>
    <submittedName>
        <fullName evidence="2">PHD-type domain-containing protein</fullName>
    </submittedName>
</protein>
<evidence type="ECO:0000256" key="1">
    <source>
        <dbReference type="SAM" id="Phobius"/>
    </source>
</evidence>
<sequence length="120" mass="12970">MGFPRRLQSDKGMAKFLEKMGGVEQFLNDPWLIKARENATVQVMVSKVVVTPHPPLLLLLKFLVVGVGGVSDFISSIFRKYTDRTRGGDGNEWGEEELATTSAQVKNGVAEAGGCCINGG</sequence>
<organism evidence="2 3">
    <name type="scientific">Abeliophyllum distichum</name>
    <dbReference type="NCBI Taxonomy" id="126358"/>
    <lineage>
        <taxon>Eukaryota</taxon>
        <taxon>Viridiplantae</taxon>
        <taxon>Streptophyta</taxon>
        <taxon>Embryophyta</taxon>
        <taxon>Tracheophyta</taxon>
        <taxon>Spermatophyta</taxon>
        <taxon>Magnoliopsida</taxon>
        <taxon>eudicotyledons</taxon>
        <taxon>Gunneridae</taxon>
        <taxon>Pentapetalae</taxon>
        <taxon>asterids</taxon>
        <taxon>lamiids</taxon>
        <taxon>Lamiales</taxon>
        <taxon>Oleaceae</taxon>
        <taxon>Forsythieae</taxon>
        <taxon>Abeliophyllum</taxon>
    </lineage>
</organism>
<keyword evidence="3" id="KW-1185">Reference proteome</keyword>
<keyword evidence="1" id="KW-0472">Membrane</keyword>
<dbReference type="AlphaFoldDB" id="A0ABD1V744"/>
<feature type="transmembrane region" description="Helical" evidence="1">
    <location>
        <begin position="56"/>
        <end position="78"/>
    </location>
</feature>
<keyword evidence="1" id="KW-1133">Transmembrane helix</keyword>
<gene>
    <name evidence="2" type="ORF">Adt_05766</name>
</gene>
<dbReference type="Proteomes" id="UP001604336">
    <property type="component" value="Unassembled WGS sequence"/>
</dbReference>
<proteinExistence type="predicted"/>
<comment type="caution">
    <text evidence="2">The sequence shown here is derived from an EMBL/GenBank/DDBJ whole genome shotgun (WGS) entry which is preliminary data.</text>
</comment>
<evidence type="ECO:0000313" key="3">
    <source>
        <dbReference type="Proteomes" id="UP001604336"/>
    </source>
</evidence>
<evidence type="ECO:0000313" key="2">
    <source>
        <dbReference type="EMBL" id="KAL2532415.1"/>
    </source>
</evidence>
<dbReference type="EMBL" id="JBFOLK010000002">
    <property type="protein sequence ID" value="KAL2532415.1"/>
    <property type="molecule type" value="Genomic_DNA"/>
</dbReference>
<name>A0ABD1V744_9LAMI</name>
<reference evidence="3" key="1">
    <citation type="submission" date="2024-07" db="EMBL/GenBank/DDBJ databases">
        <title>Two chromosome-level genome assemblies of Korean endemic species Abeliophyllum distichum and Forsythia ovata (Oleaceae).</title>
        <authorList>
            <person name="Jang H."/>
        </authorList>
    </citation>
    <scope>NUCLEOTIDE SEQUENCE [LARGE SCALE GENOMIC DNA]</scope>
</reference>
<accession>A0ABD1V744</accession>
<keyword evidence="1" id="KW-0812">Transmembrane</keyword>